<evidence type="ECO:0000313" key="8">
    <source>
        <dbReference type="Proteomes" id="UP000000939"/>
    </source>
</evidence>
<dbReference type="Proteomes" id="UP000000939">
    <property type="component" value="Chromosome"/>
</dbReference>
<dbReference type="STRING" id="572480.Arnit_2075"/>
<dbReference type="EMBL" id="CP001999">
    <property type="protein sequence ID" value="ADG93729.1"/>
    <property type="molecule type" value="Genomic_DNA"/>
</dbReference>
<keyword evidence="8" id="KW-1185">Reference proteome</keyword>
<evidence type="ECO:0000256" key="3">
    <source>
        <dbReference type="ARBA" id="ARBA00022729"/>
    </source>
</evidence>
<dbReference type="HOGENOM" id="CLU_004995_1_0_7"/>
<keyword evidence="2" id="KW-0964">Secreted</keyword>
<dbReference type="InterPro" id="IPR012334">
    <property type="entry name" value="Pectin_lyas_fold"/>
</dbReference>
<dbReference type="SUPFAM" id="SSF51126">
    <property type="entry name" value="Pectin lyase-like"/>
    <property type="match status" value="1"/>
</dbReference>
<dbReference type="PANTHER" id="PTHR12338:SF8">
    <property type="entry name" value="HEME_HEMOPEXIN-BINDING PROTEIN"/>
    <property type="match status" value="1"/>
</dbReference>
<dbReference type="Gene3D" id="2.160.20.110">
    <property type="match status" value="2"/>
</dbReference>
<proteinExistence type="predicted"/>
<dbReference type="KEGG" id="ant:Arnit_2075"/>
<dbReference type="PANTHER" id="PTHR12338">
    <property type="entry name" value="AUTOTRANSPORTER"/>
    <property type="match status" value="1"/>
</dbReference>
<dbReference type="AlphaFoldDB" id="D5V0B7"/>
<evidence type="ECO:0000313" key="7">
    <source>
        <dbReference type="EMBL" id="ADG93729.1"/>
    </source>
</evidence>
<evidence type="ECO:0000259" key="6">
    <source>
        <dbReference type="SMART" id="SM00912"/>
    </source>
</evidence>
<gene>
    <name evidence="7" type="ordered locus">Arnit_2075</name>
</gene>
<dbReference type="InterPro" id="IPR011493">
    <property type="entry name" value="GLUG"/>
</dbReference>
<dbReference type="GO" id="GO:0005576">
    <property type="term" value="C:extracellular region"/>
    <property type="evidence" value="ECO:0007669"/>
    <property type="project" value="UniProtKB-SubCell"/>
</dbReference>
<dbReference type="Pfam" id="PF07581">
    <property type="entry name" value="Glug"/>
    <property type="match status" value="3"/>
</dbReference>
<feature type="signal peptide" evidence="5">
    <location>
        <begin position="1"/>
        <end position="35"/>
    </location>
</feature>
<feature type="region of interest" description="Disordered" evidence="4">
    <location>
        <begin position="338"/>
        <end position="366"/>
    </location>
</feature>
<dbReference type="eggNOG" id="COG3210">
    <property type="taxonomic scope" value="Bacteria"/>
</dbReference>
<organism evidence="7 8">
    <name type="scientific">Arcobacter nitrofigilis (strain ATCC 33309 / DSM 7299 / CCUG 15893 / LMG 7604 / NCTC 12251 / CI)</name>
    <name type="common">Campylobacter nitrofigilis</name>
    <dbReference type="NCBI Taxonomy" id="572480"/>
    <lineage>
        <taxon>Bacteria</taxon>
        <taxon>Pseudomonadati</taxon>
        <taxon>Campylobacterota</taxon>
        <taxon>Epsilonproteobacteria</taxon>
        <taxon>Campylobacterales</taxon>
        <taxon>Arcobacteraceae</taxon>
        <taxon>Arcobacter</taxon>
    </lineage>
</organism>
<dbReference type="InterPro" id="IPR050909">
    <property type="entry name" value="Bact_Autotransporter_VF"/>
</dbReference>
<dbReference type="NCBIfam" id="TIGR01901">
    <property type="entry name" value="adhes_NPXG"/>
    <property type="match status" value="1"/>
</dbReference>
<protein>
    <submittedName>
        <fullName evidence="7">Filamentous hemagglutinin family outer membrane protein</fullName>
    </submittedName>
</protein>
<dbReference type="InterPro" id="IPR011050">
    <property type="entry name" value="Pectin_lyase_fold/virulence"/>
</dbReference>
<dbReference type="OrthoDB" id="468094at2"/>
<name>D5V0B7_ARCNC</name>
<keyword evidence="3 5" id="KW-0732">Signal</keyword>
<feature type="region of interest" description="Disordered" evidence="4">
    <location>
        <begin position="1042"/>
        <end position="1061"/>
    </location>
</feature>
<sequence precursor="true">MKSNHNYSNRFRILKGGKISLVVSALLGGVTLSFAAPSGGTVTSGSATISQSGNTTNINQSTQKASINWNKFNIASHETVNFNQPNVNSITLNRVIGNERSIIDGALNANGQVWILNSNGVLFGKNASINTAGLLATTKDISDTNFQNGNYTFTGDSTESIINQGTIKVKNNGYVIFASNEAKNSGTIEAIKGRVQLTSADEYTINLNGNSLIDLSVDKGTLDALVENSGTILADGGEVYLTTHAVDELLRGVVNNTGIIEANSLDGINGHVELYAHGGTANIAGTIKAKDGFVETSGEIFNFNGAKIEAGEWLIDPVDVTIDASLASAIETQLASGDVTIETETSSSTVDTSSHETSTDGDTTDGDIYVNSDITWSSQSKLTLNAADEIYVNATIENTNNTYGGVYFNAVNRNAAIKFDPTTGKVIINNINQLQWISQALNGRYELGSNIDASDTRTWNSGAGFKQIGNNYSTYNIDTIFTGIFDGKGYVIDGLYINRGGENYVGLFGYTYGTTISNVGLINIDIAGRYVVGGLVGYNDHSTITNSYATGNVSGDDTVGGLVGLNKYSSITNSYATGKVSGDNTVGGLVGKNSSSSQITNSYATGNVSGNTHGGGLVGFNEYSTIINSYWDIDTTGQTNGVGLGSSAGATGIYSSTNTKNAFDEATYVGFDFTNTWFMIEGETRPFLRSEYSTTITNDHQLQLMAMDLTADYVLANNIKYTGDMWSSKGFDSIGDSTTSFQGNFDGQGHVIDGLYINRDSESRIGLFGYANGVNISNIGLTNVDIKGGTRVGGLVGYANSFTVNNAYTTGSVIGINSRNGGLIGYAENGTINNSYTNTNVDGDYFIGGLVGNIVNGVVITNSYATGAVSGNKFVGGVVGDTFDSSITNSYWDIDTTGQTNGGSAGATGIYSSTNTKDAFDKATYAGFDIIEDSTISSSYKYPVLSAFNGGGSSVWKIYKAPPSVPVTPTQIAKTTTPDLSKIITPIINKTIFTNKDIDTLLKSGIDIQTILQQLNTNELALIPGIVMQVLNGGINLPYGSKQELNLENNNNDDNDKKKES</sequence>
<feature type="chain" id="PRO_5003077958" evidence="5">
    <location>
        <begin position="36"/>
        <end position="1061"/>
    </location>
</feature>
<evidence type="ECO:0000256" key="2">
    <source>
        <dbReference type="ARBA" id="ARBA00022525"/>
    </source>
</evidence>
<evidence type="ECO:0000256" key="4">
    <source>
        <dbReference type="SAM" id="MobiDB-lite"/>
    </source>
</evidence>
<dbReference type="Pfam" id="PF05860">
    <property type="entry name" value="TPS"/>
    <property type="match status" value="1"/>
</dbReference>
<dbReference type="Gene3D" id="2.160.20.10">
    <property type="entry name" value="Single-stranded right-handed beta-helix, Pectin lyase-like"/>
    <property type="match status" value="1"/>
</dbReference>
<feature type="compositionally biased region" description="Low complexity" evidence="4">
    <location>
        <begin position="338"/>
        <end position="352"/>
    </location>
</feature>
<dbReference type="SMART" id="SM00912">
    <property type="entry name" value="Haemagg_act"/>
    <property type="match status" value="1"/>
</dbReference>
<evidence type="ECO:0000256" key="5">
    <source>
        <dbReference type="SAM" id="SignalP"/>
    </source>
</evidence>
<dbReference type="RefSeq" id="WP_013135874.1">
    <property type="nucleotide sequence ID" value="NC_014166.1"/>
</dbReference>
<dbReference type="InterPro" id="IPR008638">
    <property type="entry name" value="FhaB/CdiA-like_TPS"/>
</dbReference>
<feature type="domain" description="Filamentous haemagglutinin FhaB/tRNA nuclease CdiA-like TPS" evidence="6">
    <location>
        <begin position="33"/>
        <end position="145"/>
    </location>
</feature>
<reference evidence="7 8" key="1">
    <citation type="journal article" date="2010" name="Stand. Genomic Sci.">
        <title>Complete genome sequence of Arcobacter nitrofigilis type strain (CI).</title>
        <authorList>
            <person name="Pati A."/>
            <person name="Gronow S."/>
            <person name="Lapidus A."/>
            <person name="Copeland A."/>
            <person name="Glavina Del Rio T."/>
            <person name="Nolan M."/>
            <person name="Lucas S."/>
            <person name="Tice H."/>
            <person name="Cheng J.F."/>
            <person name="Han C."/>
            <person name="Chertkov O."/>
            <person name="Bruce D."/>
            <person name="Tapia R."/>
            <person name="Goodwin L."/>
            <person name="Pitluck S."/>
            <person name="Liolios K."/>
            <person name="Ivanova N."/>
            <person name="Mavromatis K."/>
            <person name="Chen A."/>
            <person name="Palaniappan K."/>
            <person name="Land M."/>
            <person name="Hauser L."/>
            <person name="Chang Y.J."/>
            <person name="Jeffries C.D."/>
            <person name="Detter J.C."/>
            <person name="Rohde M."/>
            <person name="Goker M."/>
            <person name="Bristow J."/>
            <person name="Eisen J.A."/>
            <person name="Markowitz V."/>
            <person name="Hugenholtz P."/>
            <person name="Klenk H.P."/>
            <person name="Kyrpides N.C."/>
        </authorList>
    </citation>
    <scope>NUCLEOTIDE SEQUENCE [LARGE SCALE GENOMIC DNA]</scope>
    <source>
        <strain evidence="8">ATCC 33309 / DSM 7299 / CCUG 15893 / LMG 7604 / NCTC 12251 / CI</strain>
    </source>
</reference>
<evidence type="ECO:0000256" key="1">
    <source>
        <dbReference type="ARBA" id="ARBA00004613"/>
    </source>
</evidence>
<accession>D5V0B7</accession>
<comment type="subcellular location">
    <subcellularLocation>
        <location evidence="1">Secreted</location>
    </subcellularLocation>
</comment>